<dbReference type="Proteomes" id="UP001205843">
    <property type="component" value="Unassembled WGS sequence"/>
</dbReference>
<comment type="caution">
    <text evidence="3">The sequence shown here is derived from an EMBL/GenBank/DDBJ whole genome shotgun (WGS) entry which is preliminary data.</text>
</comment>
<keyword evidence="4" id="KW-1185">Reference proteome</keyword>
<proteinExistence type="predicted"/>
<keyword evidence="1" id="KW-0812">Transmembrane</keyword>
<gene>
    <name evidence="3" type="ORF">J2T57_001265</name>
</gene>
<evidence type="ECO:0000259" key="2">
    <source>
        <dbReference type="Pfam" id="PF23127"/>
    </source>
</evidence>
<dbReference type="InterPro" id="IPR056464">
    <property type="entry name" value="DotM_C"/>
</dbReference>
<evidence type="ECO:0000313" key="3">
    <source>
        <dbReference type="EMBL" id="MCP1674163.1"/>
    </source>
</evidence>
<accession>A0AAE3KBW1</accession>
<feature type="domain" description="DotM C-terminal cytoplasmic" evidence="2">
    <location>
        <begin position="291"/>
        <end position="439"/>
    </location>
</feature>
<evidence type="ECO:0000256" key="1">
    <source>
        <dbReference type="SAM" id="Phobius"/>
    </source>
</evidence>
<dbReference type="AlphaFoldDB" id="A0AAE3KBW1"/>
<feature type="transmembrane region" description="Helical" evidence="1">
    <location>
        <begin position="13"/>
        <end position="33"/>
    </location>
</feature>
<dbReference type="EMBL" id="JALJXV010000003">
    <property type="protein sequence ID" value="MCP1674163.1"/>
    <property type="molecule type" value="Genomic_DNA"/>
</dbReference>
<sequence length="455" mass="50640">MAGGSSDNNTNDVFFIMVLVILMIAVMVLQHNFHFVAAAWKYLRIAEFTLVSWIPAWVPVYGSLEIREAVDFLKTTPSTDIVPDTVVAMDNHFARYFSWLPGLLLVALGVKRFRATESVTQRFNMEELLSHNLPLYPFVRDAAADHPEALDIDLDRDDPKSVRYASAMRPIEFATLSPPMGLEALAKSPKGRQYRQPIWDGKSGDVDWDLAERSFATQLGARYAGFAALSGTERRIAEMLVPRLELADRAMMGLVRRYARAHLPGLVGAKKTAGTRIDPEDLSPGRLVIFNAVKNALATALVRHRKECRIKAGAALDRQQAIDFTKKMLSDRSLKTIARSNPVKEAGRRVVAEDVMAAHGYVRPALMSLLDEARKSGVVAPVEFSWLKGEDRALWYCLHSVGRKTPFVEAGGAFAHWEIERLIGRSLNRPEVHAAIEALINSIRPQMPVAERSAA</sequence>
<keyword evidence="1" id="KW-0472">Membrane</keyword>
<organism evidence="3 4">
    <name type="scientific">Natronocella acetinitrilica</name>
    <dbReference type="NCBI Taxonomy" id="414046"/>
    <lineage>
        <taxon>Bacteria</taxon>
        <taxon>Pseudomonadati</taxon>
        <taxon>Pseudomonadota</taxon>
        <taxon>Gammaproteobacteria</taxon>
        <taxon>Chromatiales</taxon>
        <taxon>Ectothiorhodospiraceae</taxon>
        <taxon>Natronocella</taxon>
    </lineage>
</organism>
<dbReference type="Pfam" id="PF23127">
    <property type="entry name" value="DotM_C"/>
    <property type="match status" value="1"/>
</dbReference>
<name>A0AAE3KBW1_9GAMM</name>
<dbReference type="RefSeq" id="WP_253475892.1">
    <property type="nucleotide sequence ID" value="NZ_JALJXV010000003.1"/>
</dbReference>
<evidence type="ECO:0000313" key="4">
    <source>
        <dbReference type="Proteomes" id="UP001205843"/>
    </source>
</evidence>
<protein>
    <recommendedName>
        <fullName evidence="2">DotM C-terminal cytoplasmic domain-containing protein</fullName>
    </recommendedName>
</protein>
<keyword evidence="1" id="KW-1133">Transmembrane helix</keyword>
<reference evidence="3" key="1">
    <citation type="submission" date="2022-03" db="EMBL/GenBank/DDBJ databases">
        <title>Genomic Encyclopedia of Type Strains, Phase III (KMG-III): the genomes of soil and plant-associated and newly described type strains.</title>
        <authorList>
            <person name="Whitman W."/>
        </authorList>
    </citation>
    <scope>NUCLEOTIDE SEQUENCE</scope>
    <source>
        <strain evidence="3">ANL 6-2</strain>
    </source>
</reference>